<dbReference type="PROSITE" id="PS01127">
    <property type="entry name" value="EF_TS_2"/>
    <property type="match status" value="1"/>
</dbReference>
<dbReference type="AlphaFoldDB" id="A0A1F5SVW3"/>
<comment type="similarity">
    <text evidence="1 5 6">Belongs to the EF-Ts family.</text>
</comment>
<reference evidence="9 10" key="1">
    <citation type="journal article" date="2016" name="Nat. Commun.">
        <title>Thousands of microbial genomes shed light on interconnected biogeochemical processes in an aquifer system.</title>
        <authorList>
            <person name="Anantharaman K."/>
            <person name="Brown C.T."/>
            <person name="Hug L.A."/>
            <person name="Sharon I."/>
            <person name="Castelle C.J."/>
            <person name="Probst A.J."/>
            <person name="Thomas B.C."/>
            <person name="Singh A."/>
            <person name="Wilkins M.J."/>
            <person name="Karaoz U."/>
            <person name="Brodie E.L."/>
            <person name="Williams K.H."/>
            <person name="Hubbard S.S."/>
            <person name="Banfield J.F."/>
        </authorList>
    </citation>
    <scope>NUCLEOTIDE SEQUENCE [LARGE SCALE GENOMIC DNA]</scope>
</reference>
<keyword evidence="5" id="KW-0963">Cytoplasm</keyword>
<dbReference type="Gene3D" id="1.10.8.10">
    <property type="entry name" value="DNA helicase RuvA subunit, C-terminal domain"/>
    <property type="match status" value="1"/>
</dbReference>
<comment type="caution">
    <text evidence="9">The sequence shown here is derived from an EMBL/GenBank/DDBJ whole genome shotgun (WGS) entry which is preliminary data.</text>
</comment>
<proteinExistence type="inferred from homology"/>
<evidence type="ECO:0000256" key="5">
    <source>
        <dbReference type="HAMAP-Rule" id="MF_00050"/>
    </source>
</evidence>
<evidence type="ECO:0000259" key="8">
    <source>
        <dbReference type="Pfam" id="PF00889"/>
    </source>
</evidence>
<evidence type="ECO:0000256" key="7">
    <source>
        <dbReference type="RuleBase" id="RU000643"/>
    </source>
</evidence>
<evidence type="ECO:0000313" key="9">
    <source>
        <dbReference type="EMBL" id="OGF30878.1"/>
    </source>
</evidence>
<feature type="region of interest" description="Involved in Mg(2+) ion dislocation from EF-Tu" evidence="5">
    <location>
        <begin position="78"/>
        <end position="81"/>
    </location>
</feature>
<evidence type="ECO:0000313" key="10">
    <source>
        <dbReference type="Proteomes" id="UP000179001"/>
    </source>
</evidence>
<keyword evidence="4 5" id="KW-0648">Protein biosynthesis</keyword>
<accession>A0A1F5SVW3</accession>
<dbReference type="InterPro" id="IPR001816">
    <property type="entry name" value="Transl_elong_EFTs/EF1B"/>
</dbReference>
<dbReference type="GO" id="GO:0005737">
    <property type="term" value="C:cytoplasm"/>
    <property type="evidence" value="ECO:0007669"/>
    <property type="project" value="UniProtKB-SubCell"/>
</dbReference>
<dbReference type="CDD" id="cd14275">
    <property type="entry name" value="UBA_EF-Ts"/>
    <property type="match status" value="1"/>
</dbReference>
<feature type="domain" description="Translation elongation factor EFTs/EF1B dimerisation" evidence="8">
    <location>
        <begin position="70"/>
        <end position="258"/>
    </location>
</feature>
<protein>
    <recommendedName>
        <fullName evidence="2 5">Elongation factor Ts</fullName>
        <shortName evidence="5">EF-Ts</shortName>
    </recommendedName>
</protein>
<evidence type="ECO:0000256" key="4">
    <source>
        <dbReference type="ARBA" id="ARBA00022917"/>
    </source>
</evidence>
<dbReference type="InterPro" id="IPR036402">
    <property type="entry name" value="EF-Ts_dimer_sf"/>
</dbReference>
<dbReference type="PANTHER" id="PTHR11741:SF0">
    <property type="entry name" value="ELONGATION FACTOR TS, MITOCHONDRIAL"/>
    <property type="match status" value="1"/>
</dbReference>
<dbReference type="SUPFAM" id="SSF46934">
    <property type="entry name" value="UBA-like"/>
    <property type="match status" value="1"/>
</dbReference>
<dbReference type="InterPro" id="IPR014039">
    <property type="entry name" value="Transl_elong_EFTs/EF1B_dimer"/>
</dbReference>
<dbReference type="Proteomes" id="UP000179001">
    <property type="component" value="Unassembled WGS sequence"/>
</dbReference>
<sequence length="260" mass="28368">MVDVQTIQKLRRVTGAGMVDCKNALDEANENFDLAIEILRKKGEAKAAKKADRTANEGLVSVARADGKVAVVALNCETDFVARNEDFIKAGQDLAQSLIELSEAEFKTKSEEKIKNELIVKIGENIKLGEFGVYTGEVIGVYLHSNKKVAAVVILDGGSENVAVDIAMQAVAMAPEYLVPEDVPAEILAKEKEILAEQMKNEGKPAEMVEKIVGGKINKFYEENCLLKQAFIKDDKISVEKYLENVGNGAKIVAFHVITL</sequence>
<evidence type="ECO:0000256" key="2">
    <source>
        <dbReference type="ARBA" id="ARBA00016956"/>
    </source>
</evidence>
<evidence type="ECO:0000256" key="3">
    <source>
        <dbReference type="ARBA" id="ARBA00022768"/>
    </source>
</evidence>
<dbReference type="PROSITE" id="PS01126">
    <property type="entry name" value="EF_TS_1"/>
    <property type="match status" value="1"/>
</dbReference>
<dbReference type="InterPro" id="IPR018101">
    <property type="entry name" value="Transl_elong_Ts_CS"/>
</dbReference>
<keyword evidence="3 5" id="KW-0251">Elongation factor</keyword>
<dbReference type="FunFam" id="1.10.286.20:FF:000001">
    <property type="entry name" value="Elongation factor Ts"/>
    <property type="match status" value="1"/>
</dbReference>
<dbReference type="FunFam" id="1.10.8.10:FF:000001">
    <property type="entry name" value="Elongation factor Ts"/>
    <property type="match status" value="1"/>
</dbReference>
<name>A0A1F5SVW3_9BACT</name>
<gene>
    <name evidence="5" type="primary">tsf</name>
    <name evidence="9" type="ORF">A2478_00300</name>
</gene>
<dbReference type="SUPFAM" id="SSF54713">
    <property type="entry name" value="Elongation factor Ts (EF-Ts), dimerisation domain"/>
    <property type="match status" value="1"/>
</dbReference>
<comment type="function">
    <text evidence="5 6">Associates with the EF-Tu.GDP complex and induces the exchange of GDP to GTP. It remains bound to the aminoacyl-tRNA.EF-Tu.GTP complex up to the GTP hydrolysis stage on the ribosome.</text>
</comment>
<dbReference type="HAMAP" id="MF_00050">
    <property type="entry name" value="EF_Ts"/>
    <property type="match status" value="1"/>
</dbReference>
<dbReference type="GO" id="GO:0003746">
    <property type="term" value="F:translation elongation factor activity"/>
    <property type="evidence" value="ECO:0007669"/>
    <property type="project" value="UniProtKB-UniRule"/>
</dbReference>
<dbReference type="NCBIfam" id="TIGR00116">
    <property type="entry name" value="tsf"/>
    <property type="match status" value="1"/>
</dbReference>
<evidence type="ECO:0000256" key="6">
    <source>
        <dbReference type="RuleBase" id="RU000642"/>
    </source>
</evidence>
<dbReference type="STRING" id="1798002.A2478_00300"/>
<dbReference type="InterPro" id="IPR009060">
    <property type="entry name" value="UBA-like_sf"/>
</dbReference>
<organism evidence="9 10">
    <name type="scientific">Candidatus Falkowbacteria bacterium RIFOXYC2_FULL_36_12</name>
    <dbReference type="NCBI Taxonomy" id="1798002"/>
    <lineage>
        <taxon>Bacteria</taxon>
        <taxon>Candidatus Falkowiibacteriota</taxon>
    </lineage>
</organism>
<evidence type="ECO:0000256" key="1">
    <source>
        <dbReference type="ARBA" id="ARBA00005532"/>
    </source>
</evidence>
<comment type="subcellular location">
    <subcellularLocation>
        <location evidence="5 7">Cytoplasm</location>
    </subcellularLocation>
</comment>
<dbReference type="Gene3D" id="3.30.479.20">
    <property type="entry name" value="Elongation factor Ts, dimerisation domain"/>
    <property type="match status" value="2"/>
</dbReference>
<dbReference type="Gene3D" id="1.10.286.20">
    <property type="match status" value="1"/>
</dbReference>
<dbReference type="PANTHER" id="PTHR11741">
    <property type="entry name" value="ELONGATION FACTOR TS"/>
    <property type="match status" value="1"/>
</dbReference>
<dbReference type="Pfam" id="PF00889">
    <property type="entry name" value="EF_TS"/>
    <property type="match status" value="1"/>
</dbReference>
<dbReference type="EMBL" id="MFGJ01000008">
    <property type="protein sequence ID" value="OGF30878.1"/>
    <property type="molecule type" value="Genomic_DNA"/>
</dbReference>